<proteinExistence type="predicted"/>
<keyword evidence="3" id="KW-1185">Reference proteome</keyword>
<reference evidence="2 3" key="1">
    <citation type="submission" date="2019-05" db="EMBL/GenBank/DDBJ databases">
        <title>Another draft genome of Portunus trituberculatus and its Hox gene families provides insights of decapod evolution.</title>
        <authorList>
            <person name="Jeong J.-H."/>
            <person name="Song I."/>
            <person name="Kim S."/>
            <person name="Choi T."/>
            <person name="Kim D."/>
            <person name="Ryu S."/>
            <person name="Kim W."/>
        </authorList>
    </citation>
    <scope>NUCLEOTIDE SEQUENCE [LARGE SCALE GENOMIC DNA]</scope>
    <source>
        <tissue evidence="2">Muscle</tissue>
    </source>
</reference>
<evidence type="ECO:0000313" key="3">
    <source>
        <dbReference type="Proteomes" id="UP000324222"/>
    </source>
</evidence>
<dbReference type="AlphaFoldDB" id="A0A5B7IK10"/>
<gene>
    <name evidence="2" type="ORF">E2C01_078880</name>
</gene>
<evidence type="ECO:0000313" key="2">
    <source>
        <dbReference type="EMBL" id="MPC84152.1"/>
    </source>
</evidence>
<comment type="caution">
    <text evidence="2">The sequence shown here is derived from an EMBL/GenBank/DDBJ whole genome shotgun (WGS) entry which is preliminary data.</text>
</comment>
<sequence>MRSEGTQLQHHTTRHRTASPSHRP</sequence>
<organism evidence="2 3">
    <name type="scientific">Portunus trituberculatus</name>
    <name type="common">Swimming crab</name>
    <name type="synonym">Neptunus trituberculatus</name>
    <dbReference type="NCBI Taxonomy" id="210409"/>
    <lineage>
        <taxon>Eukaryota</taxon>
        <taxon>Metazoa</taxon>
        <taxon>Ecdysozoa</taxon>
        <taxon>Arthropoda</taxon>
        <taxon>Crustacea</taxon>
        <taxon>Multicrustacea</taxon>
        <taxon>Malacostraca</taxon>
        <taxon>Eumalacostraca</taxon>
        <taxon>Eucarida</taxon>
        <taxon>Decapoda</taxon>
        <taxon>Pleocyemata</taxon>
        <taxon>Brachyura</taxon>
        <taxon>Eubrachyura</taxon>
        <taxon>Portunoidea</taxon>
        <taxon>Portunidae</taxon>
        <taxon>Portuninae</taxon>
        <taxon>Portunus</taxon>
    </lineage>
</organism>
<evidence type="ECO:0000256" key="1">
    <source>
        <dbReference type="SAM" id="MobiDB-lite"/>
    </source>
</evidence>
<accession>A0A5B7IK10</accession>
<name>A0A5B7IK10_PORTR</name>
<feature type="region of interest" description="Disordered" evidence="1">
    <location>
        <begin position="1"/>
        <end position="24"/>
    </location>
</feature>
<dbReference type="Proteomes" id="UP000324222">
    <property type="component" value="Unassembled WGS sequence"/>
</dbReference>
<protein>
    <submittedName>
        <fullName evidence="2">Uncharacterized protein</fullName>
    </submittedName>
</protein>
<dbReference type="EMBL" id="VSRR010064587">
    <property type="protein sequence ID" value="MPC84152.1"/>
    <property type="molecule type" value="Genomic_DNA"/>
</dbReference>
<feature type="compositionally biased region" description="Basic residues" evidence="1">
    <location>
        <begin position="11"/>
        <end position="24"/>
    </location>
</feature>